<evidence type="ECO:0000313" key="5">
    <source>
        <dbReference type="Proteomes" id="UP000008672"/>
    </source>
</evidence>
<dbReference type="GeneID" id="102355853"/>
<protein>
    <recommendedName>
        <fullName evidence="2">Protein FMC1 homolog</fullName>
    </recommendedName>
</protein>
<dbReference type="OrthoDB" id="551431at2759"/>
<dbReference type="OMA" id="HHASLTY"/>
<reference evidence="4" key="3">
    <citation type="submission" date="2025-09" db="UniProtKB">
        <authorList>
            <consortium name="Ensembl"/>
        </authorList>
    </citation>
    <scope>IDENTIFICATION</scope>
</reference>
<evidence type="ECO:0000313" key="4">
    <source>
        <dbReference type="Ensembl" id="ENSLACP00000010452.1"/>
    </source>
</evidence>
<dbReference type="GeneTree" id="ENSGT00390000012258"/>
<proteinExistence type="inferred from homology"/>
<dbReference type="PANTHER" id="PTHR31716">
    <property type="entry name" value="PROTEIN FMC1 HOMOLOG"/>
    <property type="match status" value="1"/>
</dbReference>
<dbReference type="CDD" id="cd20271">
    <property type="entry name" value="Complex1_LYR_FMC1"/>
    <property type="match status" value="1"/>
</dbReference>
<dbReference type="Proteomes" id="UP000008672">
    <property type="component" value="Unassembled WGS sequence"/>
</dbReference>
<organism evidence="4 5">
    <name type="scientific">Latimeria chalumnae</name>
    <name type="common">Coelacanth</name>
    <dbReference type="NCBI Taxonomy" id="7897"/>
    <lineage>
        <taxon>Eukaryota</taxon>
        <taxon>Metazoa</taxon>
        <taxon>Chordata</taxon>
        <taxon>Craniata</taxon>
        <taxon>Vertebrata</taxon>
        <taxon>Euteleostomi</taxon>
        <taxon>Coelacanthiformes</taxon>
        <taxon>Coelacanthidae</taxon>
        <taxon>Latimeria</taxon>
    </lineage>
</organism>
<reference evidence="4" key="2">
    <citation type="submission" date="2025-08" db="UniProtKB">
        <authorList>
            <consortium name="Ensembl"/>
        </authorList>
    </citation>
    <scope>IDENTIFICATION</scope>
</reference>
<reference evidence="5" key="1">
    <citation type="submission" date="2011-08" db="EMBL/GenBank/DDBJ databases">
        <title>The draft genome of Latimeria chalumnae.</title>
        <authorList>
            <person name="Di Palma F."/>
            <person name="Alfoldi J."/>
            <person name="Johnson J."/>
            <person name="Berlin A."/>
            <person name="Gnerre S."/>
            <person name="Jaffe D."/>
            <person name="MacCallum I."/>
            <person name="Young S."/>
            <person name="Walker B.J."/>
            <person name="Lander E."/>
            <person name="Lindblad-Toh K."/>
        </authorList>
    </citation>
    <scope>NUCLEOTIDE SEQUENCE [LARGE SCALE GENOMIC DNA]</scope>
    <source>
        <strain evidence="5">Wild caught</strain>
    </source>
</reference>
<comment type="similarity">
    <text evidence="1">Belongs to the FMC1 family.</text>
</comment>
<dbReference type="eggNOG" id="ENOG502S1MM">
    <property type="taxonomic scope" value="Eukaryota"/>
</dbReference>
<evidence type="ECO:0000256" key="2">
    <source>
        <dbReference type="ARBA" id="ARBA00013846"/>
    </source>
</evidence>
<keyword evidence="5" id="KW-1185">Reference proteome</keyword>
<dbReference type="Ensembl" id="ENSLACT00000010531.1">
    <property type="protein sequence ID" value="ENSLACP00000010452.1"/>
    <property type="gene ID" value="ENSLACG00000009208.1"/>
</dbReference>
<accession>H3ALD1</accession>
<evidence type="ECO:0000256" key="1">
    <source>
        <dbReference type="ARBA" id="ARBA00009058"/>
    </source>
</evidence>
<dbReference type="InterPro" id="IPR037667">
    <property type="entry name" value="FMC1_homologue"/>
</dbReference>
<dbReference type="PANTHER" id="PTHR31716:SF1">
    <property type="entry name" value="PROTEIN FMC1 HOMOLOG"/>
    <property type="match status" value="1"/>
</dbReference>
<dbReference type="Bgee" id="ENSLACG00000009208">
    <property type="expression patterns" value="Expressed in chordate pharynx and 6 other cell types or tissues"/>
</dbReference>
<dbReference type="InParanoid" id="H3ALD1"/>
<sequence length="113" mass="13109">MASLGSPLHTLRGILRELRYLSGGSKRPYRESMAYRYTLEQFRRNQLTSEKLCRAQQEQHHQALTYLCLLRSVRQHVALHQEYHGKGERAPEEVARLVGLTMPHQPGGKGWEK</sequence>
<dbReference type="FunCoup" id="H3ALD1">
    <property type="interactions" value="828"/>
</dbReference>
<dbReference type="KEGG" id="lcm:102355853"/>
<dbReference type="EMBL" id="AFYH01125343">
    <property type="status" value="NOT_ANNOTATED_CDS"/>
    <property type="molecule type" value="Genomic_DNA"/>
</dbReference>
<comment type="function">
    <text evidence="3">Plays a role in the assembly/stability of the mitochondrial membrane ATP synthase (F(1)F(0) ATP synthase or Complex V).</text>
</comment>
<dbReference type="Pfam" id="PF13233">
    <property type="entry name" value="Complex1_LYR_2"/>
    <property type="match status" value="1"/>
</dbReference>
<name>H3ALD1_LATCH</name>
<dbReference type="CTD" id="154791"/>
<evidence type="ECO:0000256" key="3">
    <source>
        <dbReference type="ARBA" id="ARBA00045742"/>
    </source>
</evidence>
<dbReference type="AlphaFoldDB" id="H3ALD1"/>
<dbReference type="RefSeq" id="XP_006002012.1">
    <property type="nucleotide sequence ID" value="XM_006001950.3"/>
</dbReference>
<gene>
    <name evidence="4" type="primary">FMC1</name>
</gene>
<dbReference type="STRING" id="7897.ENSLACP00000010452"/>
<dbReference type="HOGENOM" id="CLU_159000_0_0_1"/>
<dbReference type="GO" id="GO:0005739">
    <property type="term" value="C:mitochondrion"/>
    <property type="evidence" value="ECO:0007669"/>
    <property type="project" value="TreeGrafter"/>
</dbReference>